<dbReference type="Proteomes" id="UP001285441">
    <property type="component" value="Unassembled WGS sequence"/>
</dbReference>
<evidence type="ECO:0000313" key="2">
    <source>
        <dbReference type="EMBL" id="KAK3389643.1"/>
    </source>
</evidence>
<comment type="caution">
    <text evidence="2">The sequence shown here is derived from an EMBL/GenBank/DDBJ whole genome shotgun (WGS) entry which is preliminary data.</text>
</comment>
<evidence type="ECO:0000313" key="3">
    <source>
        <dbReference type="Proteomes" id="UP001285441"/>
    </source>
</evidence>
<sequence length="412" mass="46333">MAIPVHQIDSKGDILLCFPGSVRESVESPQGNQAEAHDPWSPAPRAASISRANPAETPEDDRHFMHGNIHEEVGPISLQVSSSVLCLISPVFSAMLHGPMAEGQGFRAPNSPRPFPITLPEDNGHLFQILANVVHHRSEAIPVLPSTADLVALAGLADKYDCVAALMPYGVIWLQRAEEADIVARNPEYSGLLGRSNQLLFAYALDLPTQFAQISWQILLMHCQLLKYETQHGLELPIPPDHDLLRHDLNGELARRKARLRRDIQAALMDPVSQVTRQLSSHGRGSEIHPTCPNAALAIGNYMALLERFNLSPWRPQFETDSFSAIITRALEVAQSARDDPYLFFQMCSRHRCACDNIRYGQQVHLAKKLLHNLETAWDWKLWACLDCLKNRREDDLKDGEEEERKCRVKHW</sequence>
<reference evidence="2" key="1">
    <citation type="journal article" date="2023" name="Mol. Phylogenet. Evol.">
        <title>Genome-scale phylogeny and comparative genomics of the fungal order Sordariales.</title>
        <authorList>
            <person name="Hensen N."/>
            <person name="Bonometti L."/>
            <person name="Westerberg I."/>
            <person name="Brannstrom I.O."/>
            <person name="Guillou S."/>
            <person name="Cros-Aarteil S."/>
            <person name="Calhoun S."/>
            <person name="Haridas S."/>
            <person name="Kuo A."/>
            <person name="Mondo S."/>
            <person name="Pangilinan J."/>
            <person name="Riley R."/>
            <person name="LaButti K."/>
            <person name="Andreopoulos B."/>
            <person name="Lipzen A."/>
            <person name="Chen C."/>
            <person name="Yan M."/>
            <person name="Daum C."/>
            <person name="Ng V."/>
            <person name="Clum A."/>
            <person name="Steindorff A."/>
            <person name="Ohm R.A."/>
            <person name="Martin F."/>
            <person name="Silar P."/>
            <person name="Natvig D.O."/>
            <person name="Lalanne C."/>
            <person name="Gautier V."/>
            <person name="Ament-Velasquez S.L."/>
            <person name="Kruys A."/>
            <person name="Hutchinson M.I."/>
            <person name="Powell A.J."/>
            <person name="Barry K."/>
            <person name="Miller A.N."/>
            <person name="Grigoriev I.V."/>
            <person name="Debuchy R."/>
            <person name="Gladieux P."/>
            <person name="Hiltunen Thoren M."/>
            <person name="Johannesson H."/>
        </authorList>
    </citation>
    <scope>NUCLEOTIDE SEQUENCE</scope>
    <source>
        <strain evidence="2">CBS 232.78</strain>
    </source>
</reference>
<proteinExistence type="predicted"/>
<reference evidence="2" key="2">
    <citation type="submission" date="2023-06" db="EMBL/GenBank/DDBJ databases">
        <authorList>
            <consortium name="Lawrence Berkeley National Laboratory"/>
            <person name="Haridas S."/>
            <person name="Hensen N."/>
            <person name="Bonometti L."/>
            <person name="Westerberg I."/>
            <person name="Brannstrom I.O."/>
            <person name="Guillou S."/>
            <person name="Cros-Aarteil S."/>
            <person name="Calhoun S."/>
            <person name="Kuo A."/>
            <person name="Mondo S."/>
            <person name="Pangilinan J."/>
            <person name="Riley R."/>
            <person name="LaButti K."/>
            <person name="Andreopoulos B."/>
            <person name="Lipzen A."/>
            <person name="Chen C."/>
            <person name="Yanf M."/>
            <person name="Daum C."/>
            <person name="Ng V."/>
            <person name="Clum A."/>
            <person name="Steindorff A."/>
            <person name="Ohm R."/>
            <person name="Martin F."/>
            <person name="Silar P."/>
            <person name="Natvig D."/>
            <person name="Lalanne C."/>
            <person name="Gautier V."/>
            <person name="Ament-velasquez S.L."/>
            <person name="Kruys A."/>
            <person name="Hutchinson M.I."/>
            <person name="Powell A.J."/>
            <person name="Barry K."/>
            <person name="Miller A.N."/>
            <person name="Grigoriev I.V."/>
            <person name="Debuchy R."/>
            <person name="Gladieux P."/>
            <person name="Thoren M.H."/>
            <person name="Johannesson H."/>
        </authorList>
    </citation>
    <scope>NUCLEOTIDE SEQUENCE</scope>
    <source>
        <strain evidence="2">CBS 232.78</strain>
    </source>
</reference>
<dbReference type="Gene3D" id="3.30.710.10">
    <property type="entry name" value="Potassium Channel Kv1.1, Chain A"/>
    <property type="match status" value="1"/>
</dbReference>
<protein>
    <recommendedName>
        <fullName evidence="4">BTB domain-containing protein</fullName>
    </recommendedName>
</protein>
<dbReference type="AlphaFoldDB" id="A0AAE0NXJ4"/>
<feature type="region of interest" description="Disordered" evidence="1">
    <location>
        <begin position="25"/>
        <end position="62"/>
    </location>
</feature>
<evidence type="ECO:0008006" key="4">
    <source>
        <dbReference type="Google" id="ProtNLM"/>
    </source>
</evidence>
<dbReference type="InterPro" id="IPR011333">
    <property type="entry name" value="SKP1/BTB/POZ_sf"/>
</dbReference>
<keyword evidence="3" id="KW-1185">Reference proteome</keyword>
<accession>A0AAE0NXJ4</accession>
<feature type="compositionally biased region" description="Low complexity" evidence="1">
    <location>
        <begin position="43"/>
        <end position="55"/>
    </location>
</feature>
<organism evidence="2 3">
    <name type="scientific">Podospora didyma</name>
    <dbReference type="NCBI Taxonomy" id="330526"/>
    <lineage>
        <taxon>Eukaryota</taxon>
        <taxon>Fungi</taxon>
        <taxon>Dikarya</taxon>
        <taxon>Ascomycota</taxon>
        <taxon>Pezizomycotina</taxon>
        <taxon>Sordariomycetes</taxon>
        <taxon>Sordariomycetidae</taxon>
        <taxon>Sordariales</taxon>
        <taxon>Podosporaceae</taxon>
        <taxon>Podospora</taxon>
    </lineage>
</organism>
<gene>
    <name evidence="2" type="ORF">B0H63DRAFT_102635</name>
</gene>
<evidence type="ECO:0000256" key="1">
    <source>
        <dbReference type="SAM" id="MobiDB-lite"/>
    </source>
</evidence>
<dbReference type="EMBL" id="JAULSW010000002">
    <property type="protein sequence ID" value="KAK3389643.1"/>
    <property type="molecule type" value="Genomic_DNA"/>
</dbReference>
<name>A0AAE0NXJ4_9PEZI</name>